<reference evidence="4" key="1">
    <citation type="submission" date="2016-10" db="EMBL/GenBank/DDBJ databases">
        <authorList>
            <person name="Varghese N."/>
            <person name="Submissions S."/>
        </authorList>
    </citation>
    <scope>NUCLEOTIDE SEQUENCE [LARGE SCALE GENOMIC DNA]</scope>
    <source>
        <strain evidence="4">DSM 24767</strain>
    </source>
</reference>
<gene>
    <name evidence="3" type="ORF">SAMN04489842_4044</name>
</gene>
<dbReference type="PANTHER" id="PTHR43300:SF11">
    <property type="entry name" value="ACETYLTRANSFERASE RV3034C-RELATED"/>
    <property type="match status" value="1"/>
</dbReference>
<evidence type="ECO:0000313" key="3">
    <source>
        <dbReference type="EMBL" id="SDR44055.1"/>
    </source>
</evidence>
<dbReference type="SUPFAM" id="SSF51161">
    <property type="entry name" value="Trimeric LpxA-like enzymes"/>
    <property type="match status" value="1"/>
</dbReference>
<dbReference type="AlphaFoldDB" id="A0A1H1J257"/>
<protein>
    <submittedName>
        <fullName evidence="3">Acetyltransferase (Isoleucine patch superfamily)</fullName>
    </submittedName>
</protein>
<evidence type="ECO:0000256" key="2">
    <source>
        <dbReference type="SAM" id="MobiDB-lite"/>
    </source>
</evidence>
<dbReference type="InterPro" id="IPR011004">
    <property type="entry name" value="Trimer_LpxA-like_sf"/>
</dbReference>
<dbReference type="GO" id="GO:0016740">
    <property type="term" value="F:transferase activity"/>
    <property type="evidence" value="ECO:0007669"/>
    <property type="project" value="UniProtKB-KW"/>
</dbReference>
<evidence type="ECO:0000313" key="4">
    <source>
        <dbReference type="Proteomes" id="UP000198848"/>
    </source>
</evidence>
<dbReference type="EMBL" id="FNLC01000007">
    <property type="protein sequence ID" value="SDR44055.1"/>
    <property type="molecule type" value="Genomic_DNA"/>
</dbReference>
<name>A0A1H1J257_NATTX</name>
<evidence type="ECO:0000256" key="1">
    <source>
        <dbReference type="ARBA" id="ARBA00022679"/>
    </source>
</evidence>
<dbReference type="Pfam" id="PF00132">
    <property type="entry name" value="Hexapep"/>
    <property type="match status" value="1"/>
</dbReference>
<dbReference type="InterPro" id="IPR018357">
    <property type="entry name" value="Hexapep_transf_CS"/>
</dbReference>
<organism evidence="3 4">
    <name type="scientific">Natronobacterium texcoconense</name>
    <dbReference type="NCBI Taxonomy" id="1095778"/>
    <lineage>
        <taxon>Archaea</taxon>
        <taxon>Methanobacteriati</taxon>
        <taxon>Methanobacteriota</taxon>
        <taxon>Stenosarchaea group</taxon>
        <taxon>Halobacteria</taxon>
        <taxon>Halobacteriales</taxon>
        <taxon>Natrialbaceae</taxon>
        <taxon>Natronobacterium</taxon>
    </lineage>
</organism>
<keyword evidence="1 3" id="KW-0808">Transferase</keyword>
<dbReference type="CDD" id="cd03349">
    <property type="entry name" value="LbH_XAT"/>
    <property type="match status" value="1"/>
</dbReference>
<keyword evidence="4" id="KW-1185">Reference proteome</keyword>
<dbReference type="Gene3D" id="2.160.10.10">
    <property type="entry name" value="Hexapeptide repeat proteins"/>
    <property type="match status" value="1"/>
</dbReference>
<dbReference type="PANTHER" id="PTHR43300">
    <property type="entry name" value="ACETYLTRANSFERASE"/>
    <property type="match status" value="1"/>
</dbReference>
<dbReference type="STRING" id="1095778.SAMN04489842_4044"/>
<accession>A0A1H1J257</accession>
<feature type="region of interest" description="Disordered" evidence="2">
    <location>
        <begin position="233"/>
        <end position="255"/>
    </location>
</feature>
<proteinExistence type="predicted"/>
<dbReference type="RefSeq" id="WP_090385953.1">
    <property type="nucleotide sequence ID" value="NZ_FNLC01000007.1"/>
</dbReference>
<dbReference type="InterPro" id="IPR001451">
    <property type="entry name" value="Hexapep"/>
</dbReference>
<dbReference type="PROSITE" id="PS00101">
    <property type="entry name" value="HEXAPEP_TRANSFERASES"/>
    <property type="match status" value="1"/>
</dbReference>
<dbReference type="OrthoDB" id="1475at2157"/>
<sequence length="255" mass="27913">MTLETLLHRSLSVLGYPTAAHELVNRYSESTRLDVDPTARISVGCLLRGAVDLGPYVRLSRGCVVGGDVSIGRRTNLEPDCDVVGDVEFGNYCAIARESTFQQTNHKTTQPSQQMKLYSEVLDSELPPTDDGPITVGNDVWIGAGTTVLTGVTIGDGAIVGAGSVVTGDVEPYSVVAGVPAEHIKWRFPEAVRERLLELEWWEWDEETILEHREFFERELSDLDADDLDAIGPIEETVESEQQPAVTSPPMAEDD</sequence>
<dbReference type="Proteomes" id="UP000198848">
    <property type="component" value="Unassembled WGS sequence"/>
</dbReference>
<dbReference type="InterPro" id="IPR050179">
    <property type="entry name" value="Trans_hexapeptide_repeat"/>
</dbReference>